<evidence type="ECO:0000313" key="2">
    <source>
        <dbReference type="Proteomes" id="UP000658733"/>
    </source>
</evidence>
<dbReference type="AlphaFoldDB" id="A0A843ADK0"/>
<protein>
    <submittedName>
        <fullName evidence="1">Uncharacterized protein</fullName>
    </submittedName>
</protein>
<name>A0A843ADK0_METAZ</name>
<proteinExistence type="predicted"/>
<evidence type="ECO:0000313" key="1">
    <source>
        <dbReference type="EMBL" id="MBF4468784.1"/>
    </source>
</evidence>
<dbReference type="EMBL" id="JADIIN010000043">
    <property type="protein sequence ID" value="MBF4468784.1"/>
    <property type="molecule type" value="Genomic_DNA"/>
</dbReference>
<dbReference type="RefSeq" id="WP_278522802.1">
    <property type="nucleotide sequence ID" value="NZ_JADIIN010000043.1"/>
</dbReference>
<dbReference type="Proteomes" id="UP000658733">
    <property type="component" value="Unassembled WGS sequence"/>
</dbReference>
<comment type="caution">
    <text evidence="1">The sequence shown here is derived from an EMBL/GenBank/DDBJ whole genome shotgun (WGS) entry which is preliminary data.</text>
</comment>
<organism evidence="1 2">
    <name type="scientific">Methanobrevibacter arboriphilus</name>
    <dbReference type="NCBI Taxonomy" id="39441"/>
    <lineage>
        <taxon>Archaea</taxon>
        <taxon>Methanobacteriati</taxon>
        <taxon>Methanobacteriota</taxon>
        <taxon>Methanomada group</taxon>
        <taxon>Methanobacteria</taxon>
        <taxon>Methanobacteriales</taxon>
        <taxon>Methanobacteriaceae</taxon>
        <taxon>Methanobrevibacter</taxon>
    </lineage>
</organism>
<sequence>MATITLPPSSTNVGDLISSQSNWTGNADNLLNLSTSNYVEFNTNTERTFRSTIITKYDVKGAINPFSKINYFGIYSQSTVPTNVEWEKMAGNFIAFKHRISAPYEGVNCDTESRTGFATNGYYTTINTTEILKSNSDSNLNPKWNNYYYSYDGWNELEVCNTGKCIEAQNIFSKNYKYRLYTMPLIVDYTPPSLITPTTLTSDTNNDVQINSTIEVTYNLKAKIYQKTPLNINILNRDDYKIENVVISLKNNNNNSNISYDLNELSLNNKEYNIYQHTINLTPIISSNAETNLNISIILTLKGNLISPTSSNPYIQISHNILTDSAQINLPKVTNPVFENINTNNFEFTNERWFSLSADELPQTFELDFQDNNFEFDTNLSTQIETPRAFIGPIILDETNEGGDNTVTSSANNELIKKQYLNRKILGKSGNYDEQTSLHLILKKDKMVTLQGLVDMDRPTLLDLCPECSEDDPFNHRGYAVIYDISNMKIINEDYAEADVKLEYIERNLKPLVNIQRGSKVNTNIVKPDIPDTTIKNNYSFADNFLIECSGDFSYDGSELAYYNRPADEEDTENRNGVNKIELEANESFLISKELTDPSDIEICFEHVIPSSNTNFSNAERIIRLKNKETGETVFEYSHINFQHKGYDYESENPDEIVTLNEADVTCTVFNNILDEEISVLQDIVQYDYDIDRDEEEDYSTNDNYFGYWAGTRININIDDNILNLTDDGFTGAEINIDDLEIEDADYILEFETRYDLISLGASPLLTRCGIEVTENVSSVNKKSMYSNMIVSPNPLSGRNLYFIRNTEEGALYYYSHDGYNGTYITHPSSEYKNGVNLQSGGGAEILSLKNNPNVIIINNGLVKVKFDRYYSYITISKYREFRDYIPQTENTQGHYKYIQEWQDICNLKVNDIQKISIISYNADKIILDIGGTTWTLWRGRPFIEVIHPKKNIKLMDKFDRLWNNAETINLDINKEETIDYGNYPYVKLSESKYKYNPETNVDYRKGIGIIRPNYADITSKNIPMNSKTVFMPYFEQAYEHDTCENMILEYINLRDQTITMVR</sequence>
<reference evidence="1" key="1">
    <citation type="submission" date="2020-10" db="EMBL/GenBank/DDBJ databases">
        <title>Dehalococcoides mccartyi of a TCE/Cr reducing biochatode.</title>
        <authorList>
            <person name="Matturro B."/>
        </authorList>
    </citation>
    <scope>NUCLEOTIDE SEQUENCE</scope>
    <source>
        <strain evidence="1">Bin4</strain>
    </source>
</reference>
<accession>A0A843ADK0</accession>
<gene>
    <name evidence="1" type="ORF">ISP01_05200</name>
</gene>